<evidence type="ECO:0000313" key="2">
    <source>
        <dbReference type="EMBL" id="CAF5096517.1"/>
    </source>
</evidence>
<reference evidence="2" key="1">
    <citation type="submission" date="2021-02" db="EMBL/GenBank/DDBJ databases">
        <authorList>
            <person name="Nowell W R."/>
        </authorList>
    </citation>
    <scope>NUCLEOTIDE SEQUENCE</scope>
</reference>
<sequence length="80" mass="9362">PTSSLAANRRTTLLQQQPLDIFSYCQQYQTQQPSPSMSNSNNKRQLRRSTTFLKRLASKLDDFQNEPNSFNEHPEKFVRT</sequence>
<feature type="region of interest" description="Disordered" evidence="1">
    <location>
        <begin position="28"/>
        <end position="47"/>
    </location>
</feature>
<evidence type="ECO:0000256" key="1">
    <source>
        <dbReference type="SAM" id="MobiDB-lite"/>
    </source>
</evidence>
<name>A0A822E910_9BILA</name>
<organism evidence="2 3">
    <name type="scientific">Rotaria socialis</name>
    <dbReference type="NCBI Taxonomy" id="392032"/>
    <lineage>
        <taxon>Eukaryota</taxon>
        <taxon>Metazoa</taxon>
        <taxon>Spiralia</taxon>
        <taxon>Gnathifera</taxon>
        <taxon>Rotifera</taxon>
        <taxon>Eurotatoria</taxon>
        <taxon>Bdelloidea</taxon>
        <taxon>Philodinida</taxon>
        <taxon>Philodinidae</taxon>
        <taxon>Rotaria</taxon>
    </lineage>
</organism>
<dbReference type="EMBL" id="CAJOBR010069947">
    <property type="protein sequence ID" value="CAF5096517.1"/>
    <property type="molecule type" value="Genomic_DNA"/>
</dbReference>
<feature type="compositionally biased region" description="Low complexity" evidence="1">
    <location>
        <begin position="33"/>
        <end position="42"/>
    </location>
</feature>
<evidence type="ECO:0000313" key="3">
    <source>
        <dbReference type="Proteomes" id="UP000663848"/>
    </source>
</evidence>
<dbReference type="AlphaFoldDB" id="A0A822E910"/>
<accession>A0A822E910</accession>
<gene>
    <name evidence="2" type="ORF">QYT958_LOCUS44613</name>
</gene>
<comment type="caution">
    <text evidence="2">The sequence shown here is derived from an EMBL/GenBank/DDBJ whole genome shotgun (WGS) entry which is preliminary data.</text>
</comment>
<proteinExistence type="predicted"/>
<feature type="non-terminal residue" evidence="2">
    <location>
        <position position="80"/>
    </location>
</feature>
<protein>
    <submittedName>
        <fullName evidence="2">Uncharacterized protein</fullName>
    </submittedName>
</protein>
<dbReference type="Proteomes" id="UP000663848">
    <property type="component" value="Unassembled WGS sequence"/>
</dbReference>
<feature type="non-terminal residue" evidence="2">
    <location>
        <position position="1"/>
    </location>
</feature>